<reference evidence="1 2" key="1">
    <citation type="submission" date="2024-02" db="EMBL/GenBank/DDBJ databases">
        <title>New thermophilic sulfur-oxidizing bacteria from a hot springs of the Uzon caldera (Kamchatka, Russia).</title>
        <authorList>
            <person name="Dukat A.M."/>
            <person name="Elcheninov A.G."/>
            <person name="Frolov E.N."/>
        </authorList>
    </citation>
    <scope>NUCLEOTIDE SEQUENCE [LARGE SCALE GENOMIC DNA]</scope>
    <source>
        <strain evidence="1 2">AK1</strain>
    </source>
</reference>
<keyword evidence="2" id="KW-1185">Reference proteome</keyword>
<accession>A0ABV0EFJ9</accession>
<proteinExistence type="predicted"/>
<dbReference type="EMBL" id="JBAJEX010000007">
    <property type="protein sequence ID" value="MEO1767451.1"/>
    <property type="molecule type" value="Genomic_DNA"/>
</dbReference>
<evidence type="ECO:0000313" key="1">
    <source>
        <dbReference type="EMBL" id="MEO1767451.1"/>
    </source>
</evidence>
<dbReference type="NCBIfam" id="NF041023">
    <property type="entry name" value="PP0621_fam"/>
    <property type="match status" value="1"/>
</dbReference>
<dbReference type="Proteomes" id="UP001482231">
    <property type="component" value="Unassembled WGS sequence"/>
</dbReference>
<organism evidence="1 2">
    <name type="scientific">Thiobacter aerophilum</name>
    <dbReference type="NCBI Taxonomy" id="3121275"/>
    <lineage>
        <taxon>Bacteria</taxon>
        <taxon>Pseudomonadati</taxon>
        <taxon>Pseudomonadota</taxon>
        <taxon>Betaproteobacteria</taxon>
        <taxon>Burkholderiales</taxon>
        <taxon>Thiobacteraceae</taxon>
        <taxon>Thiobacter</taxon>
    </lineage>
</organism>
<name>A0ABV0EFJ9_9BURK</name>
<dbReference type="RefSeq" id="WP_347308560.1">
    <property type="nucleotide sequence ID" value="NZ_JBAJEX010000007.1"/>
</dbReference>
<comment type="caution">
    <text evidence="1">The sequence shown here is derived from an EMBL/GenBank/DDBJ whole genome shotgun (WGS) entry which is preliminary data.</text>
</comment>
<gene>
    <name evidence="1" type="ORF">V6E02_09530</name>
</gene>
<dbReference type="InterPro" id="IPR049708">
    <property type="entry name" value="PP0621-like"/>
</dbReference>
<evidence type="ECO:0000313" key="2">
    <source>
        <dbReference type="Proteomes" id="UP001482231"/>
    </source>
</evidence>
<sequence>MRLLILLVGLFLLYLFIKNYYRSLKAPPAPGQAPLAQAEDMVRCVVCGVNTPRSEAIFSGGEFFCCDEHRQARRK</sequence>
<protein>
    <submittedName>
        <fullName evidence="1">PP0621 family protein</fullName>
    </submittedName>
</protein>